<dbReference type="InterPro" id="IPR011712">
    <property type="entry name" value="Sig_transdc_His_kin_sub3_dim/P"/>
</dbReference>
<evidence type="ECO:0000256" key="8">
    <source>
        <dbReference type="ARBA" id="ARBA00023012"/>
    </source>
</evidence>
<dbReference type="InterPro" id="IPR050482">
    <property type="entry name" value="Sensor_HK_TwoCompSys"/>
</dbReference>
<reference evidence="14 15" key="1">
    <citation type="journal article" date="2019" name="Int. J. Syst. Evol. Microbiol.">
        <title>The Global Catalogue of Microorganisms (GCM) 10K type strain sequencing project: providing services to taxonomists for standard genome sequencing and annotation.</title>
        <authorList>
            <consortium name="The Broad Institute Genomics Platform"/>
            <consortium name="The Broad Institute Genome Sequencing Center for Infectious Disease"/>
            <person name="Wu L."/>
            <person name="Ma J."/>
        </authorList>
    </citation>
    <scope>NUCLEOTIDE SEQUENCE [LARGE SCALE GENOMIC DNA]</scope>
    <source>
        <strain evidence="14 15">JCM 3272</strain>
    </source>
</reference>
<dbReference type="InterPro" id="IPR055558">
    <property type="entry name" value="DUF7134"/>
</dbReference>
<sequence length="431" mass="44770">MPGRVVTAARRLAGRAALRDASLVAGLLATIALFPVPHRAAVLWWIATGVPVVAVGLRNRWPVAMLAVGTVCVAVHVAQGSLIGGSDTAVLILVYTVAARRSPATSAAALAGVLLVLLFWNGYFALHGRPAPGIPSMTFHVDDVGHGPAAALQRAELTTGDNAGGAARWSGPAVLGGALVAAWAIGSGTRSRRAYLDQLAARAQDLQREQDQREALAMAAERGRISRELHDVVAHGLSLIVIQAQGGAAALDDQPAETRAALEAIVRTGRASLTDMRRVLDALGEVEDPWHPSPGLAQLPTLVDQVRRAGTGVRLRIDGAAAPLPTPLDLSAYRIVQEALTNVMKHAGAGSSADVVLRYRETELDIEIRNGTVGGEADGGGKGGGAVMSDGNGLSGMRERVRLLGGRFRAGPRPGGGFQVRASLPIGDRHT</sequence>
<evidence type="ECO:0000256" key="2">
    <source>
        <dbReference type="ARBA" id="ARBA00012438"/>
    </source>
</evidence>
<organism evidence="14 15">
    <name type="scientific">Dactylosporangium salmoneum</name>
    <dbReference type="NCBI Taxonomy" id="53361"/>
    <lineage>
        <taxon>Bacteria</taxon>
        <taxon>Bacillati</taxon>
        <taxon>Actinomycetota</taxon>
        <taxon>Actinomycetes</taxon>
        <taxon>Micromonosporales</taxon>
        <taxon>Micromonosporaceae</taxon>
        <taxon>Dactylosporangium</taxon>
    </lineage>
</organism>
<feature type="compositionally biased region" description="Gly residues" evidence="9">
    <location>
        <begin position="372"/>
        <end position="386"/>
    </location>
</feature>
<evidence type="ECO:0000256" key="1">
    <source>
        <dbReference type="ARBA" id="ARBA00000085"/>
    </source>
</evidence>
<feature type="region of interest" description="Disordered" evidence="9">
    <location>
        <begin position="372"/>
        <end position="392"/>
    </location>
</feature>
<keyword evidence="10" id="KW-0472">Membrane</keyword>
<evidence type="ECO:0000259" key="12">
    <source>
        <dbReference type="Pfam" id="PF07730"/>
    </source>
</evidence>
<comment type="catalytic activity">
    <reaction evidence="1">
        <text>ATP + protein L-histidine = ADP + protein N-phospho-L-histidine.</text>
        <dbReference type="EC" id="2.7.13.3"/>
    </reaction>
</comment>
<keyword evidence="4" id="KW-0808">Transferase</keyword>
<dbReference type="EC" id="2.7.13.3" evidence="2"/>
<keyword evidence="15" id="KW-1185">Reference proteome</keyword>
<dbReference type="Gene3D" id="1.20.5.1930">
    <property type="match status" value="1"/>
</dbReference>
<dbReference type="GO" id="GO:0016301">
    <property type="term" value="F:kinase activity"/>
    <property type="evidence" value="ECO:0007669"/>
    <property type="project" value="UniProtKB-KW"/>
</dbReference>
<feature type="transmembrane region" description="Helical" evidence="10">
    <location>
        <begin position="12"/>
        <end position="34"/>
    </location>
</feature>
<dbReference type="Pfam" id="PF02518">
    <property type="entry name" value="HATPase_c"/>
    <property type="match status" value="1"/>
</dbReference>
<feature type="domain" description="Histidine kinase/HSP90-like ATPase" evidence="11">
    <location>
        <begin position="332"/>
        <end position="426"/>
    </location>
</feature>
<feature type="domain" description="DUF7134" evidence="13">
    <location>
        <begin position="11"/>
        <end position="115"/>
    </location>
</feature>
<evidence type="ECO:0000256" key="4">
    <source>
        <dbReference type="ARBA" id="ARBA00022679"/>
    </source>
</evidence>
<keyword evidence="6 14" id="KW-0418">Kinase</keyword>
<comment type="caution">
    <text evidence="14">The sequence shown here is derived from an EMBL/GenBank/DDBJ whole genome shotgun (WGS) entry which is preliminary data.</text>
</comment>
<dbReference type="PANTHER" id="PTHR24421">
    <property type="entry name" value="NITRATE/NITRITE SENSOR PROTEIN NARX-RELATED"/>
    <property type="match status" value="1"/>
</dbReference>
<dbReference type="InterPro" id="IPR036890">
    <property type="entry name" value="HATPase_C_sf"/>
</dbReference>
<dbReference type="SUPFAM" id="SSF55874">
    <property type="entry name" value="ATPase domain of HSP90 chaperone/DNA topoisomerase II/histidine kinase"/>
    <property type="match status" value="1"/>
</dbReference>
<gene>
    <name evidence="14" type="ORF">GCM10010170_053210</name>
</gene>
<keyword evidence="10" id="KW-1133">Transmembrane helix</keyword>
<evidence type="ECO:0000256" key="10">
    <source>
        <dbReference type="SAM" id="Phobius"/>
    </source>
</evidence>
<feature type="domain" description="Signal transduction histidine kinase subgroup 3 dimerisation and phosphoacceptor" evidence="12">
    <location>
        <begin position="221"/>
        <end position="285"/>
    </location>
</feature>
<keyword evidence="3" id="KW-0597">Phosphoprotein</keyword>
<keyword evidence="8" id="KW-0902">Two-component regulatory system</keyword>
<evidence type="ECO:0000313" key="14">
    <source>
        <dbReference type="EMBL" id="GAA2359044.1"/>
    </source>
</evidence>
<dbReference type="Proteomes" id="UP001501444">
    <property type="component" value="Unassembled WGS sequence"/>
</dbReference>
<evidence type="ECO:0000256" key="5">
    <source>
        <dbReference type="ARBA" id="ARBA00022741"/>
    </source>
</evidence>
<evidence type="ECO:0000259" key="11">
    <source>
        <dbReference type="Pfam" id="PF02518"/>
    </source>
</evidence>
<dbReference type="CDD" id="cd16917">
    <property type="entry name" value="HATPase_UhpB-NarQ-NarX-like"/>
    <property type="match status" value="1"/>
</dbReference>
<keyword evidence="10" id="KW-0812">Transmembrane</keyword>
<dbReference type="Pfam" id="PF07730">
    <property type="entry name" value="HisKA_3"/>
    <property type="match status" value="1"/>
</dbReference>
<evidence type="ECO:0000313" key="15">
    <source>
        <dbReference type="Proteomes" id="UP001501444"/>
    </source>
</evidence>
<evidence type="ECO:0000259" key="13">
    <source>
        <dbReference type="Pfam" id="PF23539"/>
    </source>
</evidence>
<accession>A0ABN3GS43</accession>
<dbReference type="Gene3D" id="3.30.565.10">
    <property type="entry name" value="Histidine kinase-like ATPase, C-terminal domain"/>
    <property type="match status" value="1"/>
</dbReference>
<dbReference type="Pfam" id="PF23539">
    <property type="entry name" value="DUF7134"/>
    <property type="match status" value="1"/>
</dbReference>
<dbReference type="InterPro" id="IPR003594">
    <property type="entry name" value="HATPase_dom"/>
</dbReference>
<evidence type="ECO:0000256" key="3">
    <source>
        <dbReference type="ARBA" id="ARBA00022553"/>
    </source>
</evidence>
<evidence type="ECO:0000256" key="6">
    <source>
        <dbReference type="ARBA" id="ARBA00022777"/>
    </source>
</evidence>
<keyword evidence="7" id="KW-0067">ATP-binding</keyword>
<dbReference type="RefSeq" id="WP_344615234.1">
    <property type="nucleotide sequence ID" value="NZ_BAAARV010000046.1"/>
</dbReference>
<protein>
    <recommendedName>
        <fullName evidence="2">histidine kinase</fullName>
        <ecNumber evidence="2">2.7.13.3</ecNumber>
    </recommendedName>
</protein>
<name>A0ABN3GS43_9ACTN</name>
<keyword evidence="5" id="KW-0547">Nucleotide-binding</keyword>
<evidence type="ECO:0000256" key="9">
    <source>
        <dbReference type="SAM" id="MobiDB-lite"/>
    </source>
</evidence>
<feature type="transmembrane region" description="Helical" evidence="10">
    <location>
        <begin position="104"/>
        <end position="126"/>
    </location>
</feature>
<dbReference type="EMBL" id="BAAARV010000046">
    <property type="protein sequence ID" value="GAA2359044.1"/>
    <property type="molecule type" value="Genomic_DNA"/>
</dbReference>
<feature type="transmembrane region" description="Helical" evidence="10">
    <location>
        <begin position="64"/>
        <end position="84"/>
    </location>
</feature>
<proteinExistence type="predicted"/>
<evidence type="ECO:0000256" key="7">
    <source>
        <dbReference type="ARBA" id="ARBA00022840"/>
    </source>
</evidence>
<dbReference type="PANTHER" id="PTHR24421:SF10">
    <property type="entry name" value="NITRATE_NITRITE SENSOR PROTEIN NARQ"/>
    <property type="match status" value="1"/>
</dbReference>